<evidence type="ECO:0000259" key="1">
    <source>
        <dbReference type="PROSITE" id="PS51794"/>
    </source>
</evidence>
<organism evidence="2">
    <name type="scientific">metagenome</name>
    <dbReference type="NCBI Taxonomy" id="256318"/>
    <lineage>
        <taxon>unclassified sequences</taxon>
        <taxon>metagenomes</taxon>
    </lineage>
</organism>
<feature type="domain" description="DAC" evidence="1">
    <location>
        <begin position="350"/>
        <end position="505"/>
    </location>
</feature>
<name>A0A2P2CAT1_9ZZZZ</name>
<sequence>MGGSIVRFMWGHQRPFRSSIDRAAKEALRAIGADVDPVALLVGVRATDAASFDFCVEPEYEPIAATDLTAVLTRAQELYESDEGSRMFHTDAGVHRARQAALRDRQRGVAICEALGASEAGTGRTFFASRSHRIGEYEIYAVLGVLTHRWGALPALAVRRRDNMGVTPSLAEAVVRRVLDLASRAMALGEPPQSIAWDTDADTQAITRDAAHRFVESVALLSGQWFGTQLHEHLDAVAAQPYEGRTGLGTIVLAAGKAEEIDHKVAMDVSFEVPVEVRETRAFRKTLEMSGPDLHVLTDGTQIYGLGQIADGYDPATESAFEVLVVGRGSWELKHDGRSLLRVDNTRAHLPQERLSAERFADTVSRLFGEVDSVDVDALWELSQAASEQEHGTMLVVHRRASAEAHRLVPQAMVVAPVQLTRDRLRAITNIDGAVLVSPDAQCHAVGVILDGIAFGHGDPARGARYNSAVRYRHAAGDDCLVIIVSEDGMINLLPALNPRIQRERVEEAVVALEEAAAGEVNFEVFYRRRRHLDTLSFYLAQEQCVRVNASTKRVEDYRWEIHQMRVEDRELEPNPGMNDSYFL</sequence>
<dbReference type="SUPFAM" id="SSF143597">
    <property type="entry name" value="YojJ-like"/>
    <property type="match status" value="1"/>
</dbReference>
<dbReference type="Gene3D" id="3.40.1700.10">
    <property type="entry name" value="DNA integrity scanning protein, DisA, N-terminal domain"/>
    <property type="match status" value="1"/>
</dbReference>
<dbReference type="InterPro" id="IPR048554">
    <property type="entry name" value="DACNG"/>
</dbReference>
<dbReference type="InterPro" id="IPR036888">
    <property type="entry name" value="DNA_integrity_DisA_N_sf"/>
</dbReference>
<evidence type="ECO:0000313" key="2">
    <source>
        <dbReference type="EMBL" id="CUR59090.1"/>
    </source>
</evidence>
<dbReference type="AlphaFoldDB" id="A0A2P2CAT1"/>
<dbReference type="EMBL" id="CZKA01000053">
    <property type="protein sequence ID" value="CUR59090.1"/>
    <property type="molecule type" value="Genomic_DNA"/>
</dbReference>
<reference evidence="2" key="1">
    <citation type="submission" date="2015-08" db="EMBL/GenBank/DDBJ databases">
        <authorList>
            <person name="Babu N.S."/>
            <person name="Beckwith C.J."/>
            <person name="Beseler K.G."/>
            <person name="Brison A."/>
            <person name="Carone J.V."/>
            <person name="Caskin T.P."/>
            <person name="Diamond M."/>
            <person name="Durham M.E."/>
            <person name="Foxe J.M."/>
            <person name="Go M."/>
            <person name="Henderson B.A."/>
            <person name="Jones I.B."/>
            <person name="McGettigan J.A."/>
            <person name="Micheletti S.J."/>
            <person name="Nasrallah M.E."/>
            <person name="Ortiz D."/>
            <person name="Piller C.R."/>
            <person name="Privatt S.R."/>
            <person name="Schneider S.L."/>
            <person name="Sharp S."/>
            <person name="Smith T.C."/>
            <person name="Stanton J.D."/>
            <person name="Ullery H.E."/>
            <person name="Wilson R.J."/>
            <person name="Serrano M.G."/>
            <person name="Buck G."/>
            <person name="Lee V."/>
            <person name="Wang Y."/>
            <person name="Carvalho R."/>
            <person name="Voegtly L."/>
            <person name="Shi R."/>
            <person name="Duckworth R."/>
            <person name="Johnson A."/>
            <person name="Loviza R."/>
            <person name="Walstead R."/>
            <person name="Shah Z."/>
            <person name="Kiflezghi M."/>
            <person name="Wade K."/>
            <person name="Ball S.L."/>
            <person name="Bradley K.W."/>
            <person name="Asai D.J."/>
            <person name="Bowman C.A."/>
            <person name="Russell D.A."/>
            <person name="Pope W.H."/>
            <person name="Jacobs-Sera D."/>
            <person name="Hendrix R.W."/>
            <person name="Hatfull G.F."/>
        </authorList>
    </citation>
    <scope>NUCLEOTIDE SEQUENCE</scope>
</reference>
<dbReference type="InterPro" id="IPR003390">
    <property type="entry name" value="DNA_integrity_scan_DisA_N"/>
</dbReference>
<dbReference type="Pfam" id="PF21752">
    <property type="entry name" value="DACNG"/>
    <property type="match status" value="1"/>
</dbReference>
<dbReference type="InterPro" id="IPR048555">
    <property type="entry name" value="DACNH"/>
</dbReference>
<protein>
    <recommendedName>
        <fullName evidence="1">DAC domain-containing protein</fullName>
    </recommendedName>
</protein>
<gene>
    <name evidence="2" type="ORF">NOCA2570019</name>
</gene>
<proteinExistence type="predicted"/>
<dbReference type="Pfam" id="PF21750">
    <property type="entry name" value="DACNH"/>
    <property type="match status" value="1"/>
</dbReference>
<accession>A0A2P2CAT1</accession>
<dbReference type="PROSITE" id="PS51794">
    <property type="entry name" value="DAC"/>
    <property type="match status" value="1"/>
</dbReference>